<evidence type="ECO:0000256" key="6">
    <source>
        <dbReference type="ARBA" id="ARBA00022840"/>
    </source>
</evidence>
<accession>A0A1X7I288</accession>
<dbReference type="HAMAP" id="MF_00336">
    <property type="entry name" value="BioD"/>
    <property type="match status" value="1"/>
</dbReference>
<feature type="active site" evidence="9">
    <location>
        <position position="31"/>
    </location>
</feature>
<dbReference type="PANTHER" id="PTHR43210:SF2">
    <property type="entry name" value="ATP-DEPENDENT DETHIOBIOTIN SYNTHETASE BIOD 2"/>
    <property type="match status" value="1"/>
</dbReference>
<keyword evidence="6 9" id="KW-0067">ATP-binding</keyword>
<dbReference type="OrthoDB" id="9802097at2"/>
<feature type="binding site" evidence="9">
    <location>
        <begin position="11"/>
        <end position="16"/>
    </location>
    <ligand>
        <name>ATP</name>
        <dbReference type="ChEBI" id="CHEBI:30616"/>
    </ligand>
</feature>
<comment type="cofactor">
    <cofactor evidence="9">
        <name>Mg(2+)</name>
        <dbReference type="ChEBI" id="CHEBI:18420"/>
    </cofactor>
</comment>
<keyword evidence="7 9" id="KW-0460">Magnesium</keyword>
<evidence type="ECO:0000256" key="9">
    <source>
        <dbReference type="HAMAP-Rule" id="MF_00336"/>
    </source>
</evidence>
<keyword evidence="11" id="KW-1185">Reference proteome</keyword>
<dbReference type="PANTHER" id="PTHR43210">
    <property type="entry name" value="DETHIOBIOTIN SYNTHETASE"/>
    <property type="match status" value="1"/>
</dbReference>
<dbReference type="STRING" id="1028.SAMN05661096_00138"/>
<comment type="subcellular location">
    <subcellularLocation>
        <location evidence="9">Cytoplasm</location>
    </subcellularLocation>
</comment>
<evidence type="ECO:0000256" key="3">
    <source>
        <dbReference type="ARBA" id="ARBA00022723"/>
    </source>
</evidence>
<evidence type="ECO:0000256" key="1">
    <source>
        <dbReference type="ARBA" id="ARBA00022490"/>
    </source>
</evidence>
<dbReference type="Pfam" id="PF13500">
    <property type="entry name" value="AAA_26"/>
    <property type="match status" value="1"/>
</dbReference>
<feature type="binding site" evidence="9">
    <location>
        <position position="97"/>
    </location>
    <ligand>
        <name>Mg(2+)</name>
        <dbReference type="ChEBI" id="CHEBI:18420"/>
    </ligand>
</feature>
<organism evidence="10 11">
    <name type="scientific">Marivirga sericea</name>
    <dbReference type="NCBI Taxonomy" id="1028"/>
    <lineage>
        <taxon>Bacteria</taxon>
        <taxon>Pseudomonadati</taxon>
        <taxon>Bacteroidota</taxon>
        <taxon>Cytophagia</taxon>
        <taxon>Cytophagales</taxon>
        <taxon>Marivirgaceae</taxon>
        <taxon>Marivirga</taxon>
    </lineage>
</organism>
<keyword evidence="2 9" id="KW-0436">Ligase</keyword>
<name>A0A1X7I288_9BACT</name>
<evidence type="ECO:0000313" key="10">
    <source>
        <dbReference type="EMBL" id="SMG08463.1"/>
    </source>
</evidence>
<gene>
    <name evidence="9" type="primary">bioD</name>
    <name evidence="10" type="ORF">SAMN05661096_00138</name>
</gene>
<dbReference type="NCBIfam" id="TIGR00347">
    <property type="entry name" value="bioD"/>
    <property type="match status" value="1"/>
</dbReference>
<dbReference type="InterPro" id="IPR004472">
    <property type="entry name" value="DTB_synth_BioD"/>
</dbReference>
<comment type="pathway">
    <text evidence="9">Cofactor biosynthesis; biotin biosynthesis; biotin from 7,8-diaminononanoate: step 1/2.</text>
</comment>
<dbReference type="GO" id="GO:0009102">
    <property type="term" value="P:biotin biosynthetic process"/>
    <property type="evidence" value="ECO:0007669"/>
    <property type="project" value="UniProtKB-UniRule"/>
</dbReference>
<comment type="similarity">
    <text evidence="9">Belongs to the dethiobiotin synthetase family.</text>
</comment>
<dbReference type="GO" id="GO:0004141">
    <property type="term" value="F:dethiobiotin synthase activity"/>
    <property type="evidence" value="ECO:0007669"/>
    <property type="project" value="UniProtKB-UniRule"/>
</dbReference>
<keyword evidence="3 9" id="KW-0479">Metal-binding</keyword>
<comment type="subunit">
    <text evidence="9">Homodimer.</text>
</comment>
<dbReference type="SUPFAM" id="SSF52540">
    <property type="entry name" value="P-loop containing nucleoside triphosphate hydrolases"/>
    <property type="match status" value="1"/>
</dbReference>
<dbReference type="CDD" id="cd03109">
    <property type="entry name" value="DTBS"/>
    <property type="match status" value="1"/>
</dbReference>
<comment type="function">
    <text evidence="9">Catalyzes a mechanistically unusual reaction, the ATP-dependent insertion of CO2 between the N7 and N8 nitrogen atoms of 7,8-diaminopelargonic acid (DAPA, also called 7,8-diammoniononanoate) to form a ureido ring.</text>
</comment>
<dbReference type="PIRSF" id="PIRSF006755">
    <property type="entry name" value="DTB_synth"/>
    <property type="match status" value="1"/>
</dbReference>
<dbReference type="UniPathway" id="UPA00078">
    <property type="reaction ID" value="UER00161"/>
</dbReference>
<keyword evidence="1 9" id="KW-0963">Cytoplasm</keyword>
<sequence>MNYFITAIGTDSGKSLFSAIICEALEADYWKPIQAGFPRDTDYVGGLLSNLKSDLIPEKYVLNTPASPHYAAEIDGVSLEAQDFNIPKTDNEHLIIEGAGGVLVPINEREFVIDFPQQWEMPVVLVANLYLGSINHTLLTVNELKRRGVGVKGIVFNGPSNPASEDIILKYSGYACLLRIKDEKEINHSIVRKYAAELKKNL</sequence>
<dbReference type="EMBL" id="FXAW01000001">
    <property type="protein sequence ID" value="SMG08463.1"/>
    <property type="molecule type" value="Genomic_DNA"/>
</dbReference>
<dbReference type="EC" id="6.3.3.3" evidence="9"/>
<proteinExistence type="inferred from homology"/>
<dbReference type="Proteomes" id="UP000193804">
    <property type="component" value="Unassembled WGS sequence"/>
</dbReference>
<evidence type="ECO:0000256" key="5">
    <source>
        <dbReference type="ARBA" id="ARBA00022756"/>
    </source>
</evidence>
<keyword evidence="4 9" id="KW-0547">Nucleotide-binding</keyword>
<evidence type="ECO:0000256" key="2">
    <source>
        <dbReference type="ARBA" id="ARBA00022598"/>
    </source>
</evidence>
<dbReference type="GO" id="GO:0000287">
    <property type="term" value="F:magnesium ion binding"/>
    <property type="evidence" value="ECO:0007669"/>
    <property type="project" value="UniProtKB-UniRule"/>
</dbReference>
<dbReference type="RefSeq" id="WP_085515163.1">
    <property type="nucleotide sequence ID" value="NZ_FXAW01000001.1"/>
</dbReference>
<comment type="catalytic activity">
    <reaction evidence="9">
        <text>(7R,8S)-7,8-diammoniononanoate + CO2 + ATP = (4R,5S)-dethiobiotin + ADP + phosphate + 3 H(+)</text>
        <dbReference type="Rhea" id="RHEA:15805"/>
        <dbReference type="ChEBI" id="CHEBI:15378"/>
        <dbReference type="ChEBI" id="CHEBI:16526"/>
        <dbReference type="ChEBI" id="CHEBI:30616"/>
        <dbReference type="ChEBI" id="CHEBI:43474"/>
        <dbReference type="ChEBI" id="CHEBI:149469"/>
        <dbReference type="ChEBI" id="CHEBI:149473"/>
        <dbReference type="ChEBI" id="CHEBI:456216"/>
        <dbReference type="EC" id="6.3.3.3"/>
    </reaction>
</comment>
<dbReference type="AlphaFoldDB" id="A0A1X7I288"/>
<comment type="catalytic activity">
    <reaction evidence="8">
        <text>(7R,8S)-8-amino-7-(carboxyamino)nonanoate + ATP = (4R,5S)-dethiobiotin + ADP + phosphate + H(+)</text>
        <dbReference type="Rhea" id="RHEA:63684"/>
        <dbReference type="ChEBI" id="CHEBI:15378"/>
        <dbReference type="ChEBI" id="CHEBI:30616"/>
        <dbReference type="ChEBI" id="CHEBI:43474"/>
        <dbReference type="ChEBI" id="CHEBI:149470"/>
        <dbReference type="ChEBI" id="CHEBI:149473"/>
        <dbReference type="ChEBI" id="CHEBI:456216"/>
    </reaction>
</comment>
<dbReference type="InterPro" id="IPR027417">
    <property type="entry name" value="P-loop_NTPase"/>
</dbReference>
<evidence type="ECO:0000313" key="11">
    <source>
        <dbReference type="Proteomes" id="UP000193804"/>
    </source>
</evidence>
<reference evidence="11" key="1">
    <citation type="submission" date="2017-04" db="EMBL/GenBank/DDBJ databases">
        <authorList>
            <person name="Varghese N."/>
            <person name="Submissions S."/>
        </authorList>
    </citation>
    <scope>NUCLEOTIDE SEQUENCE [LARGE SCALE GENOMIC DNA]</scope>
    <source>
        <strain evidence="11">DSM 4125</strain>
    </source>
</reference>
<feature type="binding site" evidence="9">
    <location>
        <position position="15"/>
    </location>
    <ligand>
        <name>Mg(2+)</name>
        <dbReference type="ChEBI" id="CHEBI:18420"/>
    </ligand>
</feature>
<keyword evidence="5 9" id="KW-0093">Biotin biosynthesis</keyword>
<feature type="binding site" evidence="9">
    <location>
        <begin position="97"/>
        <end position="100"/>
    </location>
    <ligand>
        <name>ATP</name>
        <dbReference type="ChEBI" id="CHEBI:30616"/>
    </ligand>
</feature>
<dbReference type="GO" id="GO:0005829">
    <property type="term" value="C:cytosol"/>
    <property type="evidence" value="ECO:0007669"/>
    <property type="project" value="TreeGrafter"/>
</dbReference>
<dbReference type="Gene3D" id="3.40.50.300">
    <property type="entry name" value="P-loop containing nucleotide triphosphate hydrolases"/>
    <property type="match status" value="1"/>
</dbReference>
<evidence type="ECO:0000256" key="4">
    <source>
        <dbReference type="ARBA" id="ARBA00022741"/>
    </source>
</evidence>
<dbReference type="GO" id="GO:0005524">
    <property type="term" value="F:ATP binding"/>
    <property type="evidence" value="ECO:0007669"/>
    <property type="project" value="UniProtKB-UniRule"/>
</dbReference>
<protein>
    <recommendedName>
        <fullName evidence="9">ATP-dependent dethiobiotin synthetase BioD</fullName>
        <ecNumber evidence="9">6.3.3.3</ecNumber>
    </recommendedName>
    <alternativeName>
        <fullName evidence="9">DTB synthetase</fullName>
        <shortName evidence="9">DTBS</shortName>
    </alternativeName>
    <alternativeName>
        <fullName evidence="9">Dethiobiotin synthase</fullName>
    </alternativeName>
</protein>
<evidence type="ECO:0000256" key="8">
    <source>
        <dbReference type="ARBA" id="ARBA00047386"/>
    </source>
</evidence>
<comment type="caution">
    <text evidence="9">Lacks conserved residue(s) required for the propagation of feature annotation.</text>
</comment>
<evidence type="ECO:0000256" key="7">
    <source>
        <dbReference type="ARBA" id="ARBA00022842"/>
    </source>
</evidence>